<gene>
    <name evidence="7" type="ORF">LI82_06460</name>
</gene>
<dbReference type="Pfam" id="PF03176">
    <property type="entry name" value="MMPL"/>
    <property type="match status" value="1"/>
</dbReference>
<name>A0A099T1W4_METMT</name>
<evidence type="ECO:0000256" key="4">
    <source>
        <dbReference type="ARBA" id="ARBA00023136"/>
    </source>
</evidence>
<dbReference type="InterPro" id="IPR004869">
    <property type="entry name" value="MMPL_dom"/>
</dbReference>
<protein>
    <recommendedName>
        <fullName evidence="6">Membrane transport protein MMPL domain-containing protein</fullName>
    </recommendedName>
</protein>
<keyword evidence="4 5" id="KW-0472">Membrane</keyword>
<sequence length="75" mass="7949">MREASKKTGKAIITSGLTTLFGFSALIAPPFSMNSNFGIVTVINVALALLVISIAFPQYSSTLTPGETEDMEHNS</sequence>
<feature type="domain" description="Membrane transport protein MMPL" evidence="6">
    <location>
        <begin position="2"/>
        <end position="52"/>
    </location>
</feature>
<dbReference type="Gene3D" id="1.20.1640.10">
    <property type="entry name" value="Multidrug efflux transporter AcrB transmembrane domain"/>
    <property type="match status" value="1"/>
</dbReference>
<accession>A0A099T1W4</accession>
<comment type="subcellular location">
    <subcellularLocation>
        <location evidence="1">Membrane</location>
        <topology evidence="1">Multi-pass membrane protein</topology>
    </subcellularLocation>
</comment>
<reference evidence="7 8" key="1">
    <citation type="submission" date="2014-09" db="EMBL/GenBank/DDBJ databases">
        <title>Draft genome sequence of an obligately methylotrophic methanogen, Methanococcoides methylutens, isolated from marine sediment.</title>
        <authorList>
            <person name="Guan Y."/>
            <person name="Ngugi D.K."/>
            <person name="Blom J."/>
            <person name="Ali S."/>
            <person name="Ferry J.G."/>
            <person name="Stingl U."/>
        </authorList>
    </citation>
    <scope>NUCLEOTIDE SEQUENCE [LARGE SCALE GENOMIC DNA]</scope>
    <source>
        <strain evidence="7 8">DSM 2657</strain>
    </source>
</reference>
<keyword evidence="3 5" id="KW-1133">Transmembrane helix</keyword>
<evidence type="ECO:0000256" key="1">
    <source>
        <dbReference type="ARBA" id="ARBA00004141"/>
    </source>
</evidence>
<evidence type="ECO:0000313" key="8">
    <source>
        <dbReference type="Proteomes" id="UP000029859"/>
    </source>
</evidence>
<proteinExistence type="predicted"/>
<evidence type="ECO:0000313" key="7">
    <source>
        <dbReference type="EMBL" id="KGK98924.1"/>
    </source>
</evidence>
<evidence type="ECO:0000259" key="6">
    <source>
        <dbReference type="Pfam" id="PF03176"/>
    </source>
</evidence>
<dbReference type="GO" id="GO:0016020">
    <property type="term" value="C:membrane"/>
    <property type="evidence" value="ECO:0007669"/>
    <property type="project" value="UniProtKB-SubCell"/>
</dbReference>
<dbReference type="Proteomes" id="UP000029859">
    <property type="component" value="Unassembled WGS sequence"/>
</dbReference>
<feature type="transmembrane region" description="Helical" evidence="5">
    <location>
        <begin position="12"/>
        <end position="31"/>
    </location>
</feature>
<keyword evidence="8" id="KW-1185">Reference proteome</keyword>
<organism evidence="7 8">
    <name type="scientific">Methanococcoides methylutens</name>
    <dbReference type="NCBI Taxonomy" id="2226"/>
    <lineage>
        <taxon>Archaea</taxon>
        <taxon>Methanobacteriati</taxon>
        <taxon>Methanobacteriota</taxon>
        <taxon>Stenosarchaea group</taxon>
        <taxon>Methanomicrobia</taxon>
        <taxon>Methanosarcinales</taxon>
        <taxon>Methanosarcinaceae</taxon>
        <taxon>Methanococcoides</taxon>
    </lineage>
</organism>
<evidence type="ECO:0000256" key="2">
    <source>
        <dbReference type="ARBA" id="ARBA00022692"/>
    </source>
</evidence>
<evidence type="ECO:0000256" key="3">
    <source>
        <dbReference type="ARBA" id="ARBA00022989"/>
    </source>
</evidence>
<dbReference type="AlphaFoldDB" id="A0A099T1W4"/>
<comment type="caution">
    <text evidence="7">The sequence shown here is derived from an EMBL/GenBank/DDBJ whole genome shotgun (WGS) entry which is preliminary data.</text>
</comment>
<dbReference type="EMBL" id="JRHO01000010">
    <property type="protein sequence ID" value="KGK98924.1"/>
    <property type="molecule type" value="Genomic_DNA"/>
</dbReference>
<keyword evidence="2 5" id="KW-0812">Transmembrane</keyword>
<feature type="transmembrane region" description="Helical" evidence="5">
    <location>
        <begin position="37"/>
        <end position="56"/>
    </location>
</feature>
<evidence type="ECO:0000256" key="5">
    <source>
        <dbReference type="SAM" id="Phobius"/>
    </source>
</evidence>
<dbReference type="SUPFAM" id="SSF82866">
    <property type="entry name" value="Multidrug efflux transporter AcrB transmembrane domain"/>
    <property type="match status" value="1"/>
</dbReference>